<protein>
    <recommendedName>
        <fullName evidence="4">DNA mismatch repair proteins mutS family domain-containing protein</fullName>
    </recommendedName>
</protein>
<evidence type="ECO:0000313" key="3">
    <source>
        <dbReference type="Proteomes" id="UP000298061"/>
    </source>
</evidence>
<accession>A0A4Z0A079</accession>
<dbReference type="Gene3D" id="3.40.50.300">
    <property type="entry name" value="P-loop containing nucleotide triphosphate hydrolases"/>
    <property type="match status" value="1"/>
</dbReference>
<keyword evidence="3" id="KW-1185">Reference proteome</keyword>
<evidence type="ECO:0008006" key="4">
    <source>
        <dbReference type="Google" id="ProtNLM"/>
    </source>
</evidence>
<comment type="similarity">
    <text evidence="1">Belongs to the DNA mismatch repair MutS family.</text>
</comment>
<dbReference type="GO" id="GO:0051026">
    <property type="term" value="P:chiasma assembly"/>
    <property type="evidence" value="ECO:0007669"/>
    <property type="project" value="TreeGrafter"/>
</dbReference>
<dbReference type="EMBL" id="SFCI01000334">
    <property type="protein sequence ID" value="TFY80472.1"/>
    <property type="molecule type" value="Genomic_DNA"/>
</dbReference>
<name>A0A4Z0A079_9AGAM</name>
<dbReference type="GO" id="GO:0006298">
    <property type="term" value="P:mismatch repair"/>
    <property type="evidence" value="ECO:0007669"/>
    <property type="project" value="InterPro"/>
</dbReference>
<dbReference type="PANTHER" id="PTHR11361">
    <property type="entry name" value="DNA MISMATCH REPAIR PROTEIN MUTS FAMILY MEMBER"/>
    <property type="match status" value="1"/>
</dbReference>
<dbReference type="Proteomes" id="UP000298061">
    <property type="component" value="Unassembled WGS sequence"/>
</dbReference>
<gene>
    <name evidence="2" type="ORF">EWM64_g3536</name>
</gene>
<dbReference type="GO" id="GO:0140664">
    <property type="term" value="F:ATP-dependent DNA damage sensor activity"/>
    <property type="evidence" value="ECO:0007669"/>
    <property type="project" value="InterPro"/>
</dbReference>
<dbReference type="AlphaFoldDB" id="A0A4Z0A079"/>
<evidence type="ECO:0000256" key="1">
    <source>
        <dbReference type="ARBA" id="ARBA00006271"/>
    </source>
</evidence>
<sequence>MCILLYADRAGLFCGVLKSLLSHGPDCPKVLATTHFHDVFKREMLDPQTLPISFVHMEVMFTTRNGEIIAHRDRSMTAGTDDDGEYSAEWGLSRQVARREKITYLYRVAQGLSLHSHAVQCAKLFGIPPGIVQRAQYVSQLLSDHEIHRLLDEEMSDAEHRKLEEAEEVGRRFLALDLQAQLQGDGVTIKEILGKILRKHGDADVEEMQDEA</sequence>
<dbReference type="InterPro" id="IPR045076">
    <property type="entry name" value="MutS"/>
</dbReference>
<dbReference type="GO" id="GO:0005524">
    <property type="term" value="F:ATP binding"/>
    <property type="evidence" value="ECO:0007669"/>
    <property type="project" value="InterPro"/>
</dbReference>
<dbReference type="PANTHER" id="PTHR11361:SF20">
    <property type="entry name" value="MUTS PROTEIN HOMOLOG 5"/>
    <property type="match status" value="1"/>
</dbReference>
<dbReference type="InterPro" id="IPR027417">
    <property type="entry name" value="P-loop_NTPase"/>
</dbReference>
<dbReference type="GO" id="GO:0030983">
    <property type="term" value="F:mismatched DNA binding"/>
    <property type="evidence" value="ECO:0007669"/>
    <property type="project" value="InterPro"/>
</dbReference>
<dbReference type="OrthoDB" id="29596at2759"/>
<comment type="caution">
    <text evidence="2">The sequence shown here is derived from an EMBL/GenBank/DDBJ whole genome shotgun (WGS) entry which is preliminary data.</text>
</comment>
<reference evidence="2 3" key="1">
    <citation type="submission" date="2019-02" db="EMBL/GenBank/DDBJ databases">
        <title>Genome sequencing of the rare red list fungi Hericium alpestre (H. flagellum).</title>
        <authorList>
            <person name="Buettner E."/>
            <person name="Kellner H."/>
        </authorList>
    </citation>
    <scope>NUCLEOTIDE SEQUENCE [LARGE SCALE GENOMIC DNA]</scope>
    <source>
        <strain evidence="2 3">DSM 108284</strain>
    </source>
</reference>
<dbReference type="STRING" id="135208.A0A4Z0A079"/>
<evidence type="ECO:0000313" key="2">
    <source>
        <dbReference type="EMBL" id="TFY80472.1"/>
    </source>
</evidence>
<dbReference type="GO" id="GO:0005634">
    <property type="term" value="C:nucleus"/>
    <property type="evidence" value="ECO:0007669"/>
    <property type="project" value="TreeGrafter"/>
</dbReference>
<organism evidence="2 3">
    <name type="scientific">Hericium alpestre</name>
    <dbReference type="NCBI Taxonomy" id="135208"/>
    <lineage>
        <taxon>Eukaryota</taxon>
        <taxon>Fungi</taxon>
        <taxon>Dikarya</taxon>
        <taxon>Basidiomycota</taxon>
        <taxon>Agaricomycotina</taxon>
        <taxon>Agaricomycetes</taxon>
        <taxon>Russulales</taxon>
        <taxon>Hericiaceae</taxon>
        <taxon>Hericium</taxon>
    </lineage>
</organism>
<proteinExistence type="inferred from homology"/>